<comment type="similarity">
    <text evidence="6">Belongs to the major facilitator superfamily. Allantoate permease family.</text>
</comment>
<dbReference type="HOGENOM" id="CLU_001265_0_5_1"/>
<protein>
    <submittedName>
        <fullName evidence="10">Probable DAL5-Allantoate and ureidosuccinate permease</fullName>
    </submittedName>
</protein>
<sequence length="536" mass="58769">MVSTTLSTRVSSLSTSTTPAMEGEKKHPYPTTEVTSAPYNHLDENAVALELASNPTHPITAADTTRVLRKIDLYLMPLMCLAVLLQFLDKTSLNYASLLGLKKDTHLHGQQYSWLGSFFYVGYLIATPVHGYFLQKFSLSRYVGVNIVLWAIALGAHAACRNYPQLVVVRLTLGWAEAALTPALVLLTGRFYTKREQVVRTSVWFANNGWAQILGGGISYALQVQNQGGKLRVWQQLYLILAGIAFLFGFIVLAFMPDSPATIRYLTTRERQIAVHRIRSNKSGIHDKKFKKNQLIEAVKDFRLYLFFVAICAANIANGGVSNFGSEIISQFGYDSKTTSLLGMAPGAMEVVAVYFGAWLSHVTHTRVIPGVLMYILAIVGGVMMIAIPSTSSAGRYSGYVICFTYPVASPFIYSFLSSSVSGTTKRIVFNMVLQVGYSVGNLIGPQTYRVKDAPGFVPAKITLVVVFGVAAACLVGIGGVHARWNRRNGLGGCKDVVSAGEDGIEGEEEGKREVDDGEDLSDLTDKQRSRFRYPY</sequence>
<dbReference type="OMA" id="ANSFRWQ"/>
<feature type="domain" description="Major facilitator superfamily (MFS) profile" evidence="9">
    <location>
        <begin position="75"/>
        <end position="536"/>
    </location>
</feature>
<feature type="region of interest" description="Disordered" evidence="7">
    <location>
        <begin position="503"/>
        <end position="522"/>
    </location>
</feature>
<evidence type="ECO:0000256" key="6">
    <source>
        <dbReference type="ARBA" id="ARBA00037968"/>
    </source>
</evidence>
<dbReference type="PROSITE" id="PS50850">
    <property type="entry name" value="MFS"/>
    <property type="match status" value="1"/>
</dbReference>
<gene>
    <name evidence="10" type="ORF">UHOR_00577</name>
</gene>
<evidence type="ECO:0000256" key="8">
    <source>
        <dbReference type="SAM" id="Phobius"/>
    </source>
</evidence>
<dbReference type="InterPro" id="IPR011701">
    <property type="entry name" value="MFS"/>
</dbReference>
<feature type="transmembrane region" description="Helical" evidence="8">
    <location>
        <begin position="171"/>
        <end position="192"/>
    </location>
</feature>
<keyword evidence="3 8" id="KW-0812">Transmembrane</keyword>
<dbReference type="STRING" id="1128400.I2G4L2"/>
<dbReference type="Pfam" id="PF07690">
    <property type="entry name" value="MFS_1"/>
    <property type="match status" value="1"/>
</dbReference>
<feature type="transmembrane region" description="Helical" evidence="8">
    <location>
        <begin position="341"/>
        <end position="360"/>
    </location>
</feature>
<evidence type="ECO:0000256" key="3">
    <source>
        <dbReference type="ARBA" id="ARBA00022692"/>
    </source>
</evidence>
<evidence type="ECO:0000259" key="9">
    <source>
        <dbReference type="PROSITE" id="PS50850"/>
    </source>
</evidence>
<evidence type="ECO:0000256" key="4">
    <source>
        <dbReference type="ARBA" id="ARBA00022989"/>
    </source>
</evidence>
<feature type="transmembrane region" description="Helical" evidence="8">
    <location>
        <begin position="237"/>
        <end position="256"/>
    </location>
</feature>
<name>I2G4L2_USTHO</name>
<dbReference type="InterPro" id="IPR020846">
    <property type="entry name" value="MFS_dom"/>
</dbReference>
<dbReference type="Proteomes" id="UP000006174">
    <property type="component" value="Unassembled WGS sequence"/>
</dbReference>
<feature type="transmembrane region" description="Helical" evidence="8">
    <location>
        <begin position="372"/>
        <end position="391"/>
    </location>
</feature>
<dbReference type="EMBL" id="CAGI01000188">
    <property type="protein sequence ID" value="CCF54105.1"/>
    <property type="molecule type" value="Genomic_DNA"/>
</dbReference>
<dbReference type="SUPFAM" id="SSF103473">
    <property type="entry name" value="MFS general substrate transporter"/>
    <property type="match status" value="1"/>
</dbReference>
<evidence type="ECO:0000256" key="5">
    <source>
        <dbReference type="ARBA" id="ARBA00023136"/>
    </source>
</evidence>
<comment type="subcellular location">
    <subcellularLocation>
        <location evidence="1">Membrane</location>
        <topology evidence="1">Multi-pass membrane protein</topology>
    </subcellularLocation>
</comment>
<keyword evidence="5 8" id="KW-0472">Membrane</keyword>
<keyword evidence="4 8" id="KW-1133">Transmembrane helix</keyword>
<evidence type="ECO:0000256" key="2">
    <source>
        <dbReference type="ARBA" id="ARBA00022448"/>
    </source>
</evidence>
<feature type="transmembrane region" description="Helical" evidence="8">
    <location>
        <begin position="141"/>
        <end position="159"/>
    </location>
</feature>
<evidence type="ECO:0000256" key="1">
    <source>
        <dbReference type="ARBA" id="ARBA00004141"/>
    </source>
</evidence>
<comment type="caution">
    <text evidence="10">The sequence shown here is derived from an EMBL/GenBank/DDBJ whole genome shotgun (WGS) entry which is preliminary data.</text>
</comment>
<accession>I2G4L2</accession>
<dbReference type="FunFam" id="1.20.1250.20:FF:000064">
    <property type="entry name" value="MFS allantoate transporter"/>
    <property type="match status" value="1"/>
</dbReference>
<proteinExistence type="inferred from homology"/>
<organism evidence="10 11">
    <name type="scientific">Ustilago hordei</name>
    <name type="common">Barley covered smut fungus</name>
    <dbReference type="NCBI Taxonomy" id="120017"/>
    <lineage>
        <taxon>Eukaryota</taxon>
        <taxon>Fungi</taxon>
        <taxon>Dikarya</taxon>
        <taxon>Basidiomycota</taxon>
        <taxon>Ustilaginomycotina</taxon>
        <taxon>Ustilaginomycetes</taxon>
        <taxon>Ustilaginales</taxon>
        <taxon>Ustilaginaceae</taxon>
        <taxon>Ustilago</taxon>
    </lineage>
</organism>
<feature type="transmembrane region" description="Helical" evidence="8">
    <location>
        <begin position="302"/>
        <end position="321"/>
    </location>
</feature>
<evidence type="ECO:0000313" key="10">
    <source>
        <dbReference type="EMBL" id="CCF54105.1"/>
    </source>
</evidence>
<keyword evidence="11" id="KW-1185">Reference proteome</keyword>
<dbReference type="PANTHER" id="PTHR43791">
    <property type="entry name" value="PERMEASE-RELATED"/>
    <property type="match status" value="1"/>
</dbReference>
<feature type="compositionally biased region" description="Low complexity" evidence="7">
    <location>
        <begin position="1"/>
        <end position="18"/>
    </location>
</feature>
<dbReference type="GO" id="GO:0016020">
    <property type="term" value="C:membrane"/>
    <property type="evidence" value="ECO:0007669"/>
    <property type="project" value="UniProtKB-SubCell"/>
</dbReference>
<dbReference type="InterPro" id="IPR036259">
    <property type="entry name" value="MFS_trans_sf"/>
</dbReference>
<dbReference type="eggNOG" id="KOG2533">
    <property type="taxonomic scope" value="Eukaryota"/>
</dbReference>
<feature type="transmembrane region" description="Helical" evidence="8">
    <location>
        <begin position="457"/>
        <end position="478"/>
    </location>
</feature>
<evidence type="ECO:0000313" key="11">
    <source>
        <dbReference type="Proteomes" id="UP000006174"/>
    </source>
</evidence>
<feature type="region of interest" description="Disordered" evidence="7">
    <location>
        <begin position="1"/>
        <end position="32"/>
    </location>
</feature>
<feature type="transmembrane region" description="Helical" evidence="8">
    <location>
        <begin position="112"/>
        <end position="134"/>
    </location>
</feature>
<dbReference type="GO" id="GO:0022857">
    <property type="term" value="F:transmembrane transporter activity"/>
    <property type="evidence" value="ECO:0007669"/>
    <property type="project" value="InterPro"/>
</dbReference>
<keyword evidence="2" id="KW-0813">Transport</keyword>
<dbReference type="Gene3D" id="1.20.1250.20">
    <property type="entry name" value="MFS general substrate transporter like domains"/>
    <property type="match status" value="2"/>
</dbReference>
<evidence type="ECO:0000256" key="7">
    <source>
        <dbReference type="SAM" id="MobiDB-lite"/>
    </source>
</evidence>
<dbReference type="AlphaFoldDB" id="I2G4L2"/>
<feature type="transmembrane region" description="Helical" evidence="8">
    <location>
        <begin position="397"/>
        <end position="416"/>
    </location>
</feature>
<dbReference type="PANTHER" id="PTHR43791:SF59">
    <property type="entry name" value="TRANSPORTER, PUTATIVE (AFU_ORTHOLOGUE AFUA_1G06550)-RELATED"/>
    <property type="match status" value="1"/>
</dbReference>
<feature type="transmembrane region" description="Helical" evidence="8">
    <location>
        <begin position="204"/>
        <end position="222"/>
    </location>
</feature>
<reference evidence="10 11" key="1">
    <citation type="journal article" date="2012" name="Plant Cell">
        <title>Genome comparison of barley and maize smut fungi reveals targeted loss of RNA silencing components and species-specific presence of transposable elements.</title>
        <authorList>
            <person name="Laurie J.D."/>
            <person name="Ali S."/>
            <person name="Linning R."/>
            <person name="Mannhaupt G."/>
            <person name="Wong P."/>
            <person name="Gueldener U."/>
            <person name="Muensterkoetter M."/>
            <person name="Moore R."/>
            <person name="Kahmann R."/>
            <person name="Bakkeren G."/>
            <person name="Schirawski J."/>
        </authorList>
    </citation>
    <scope>NUCLEOTIDE SEQUENCE [LARGE SCALE GENOMIC DNA]</scope>
    <source>
        <strain evidence="11">Uh4875-4</strain>
    </source>
</reference>
<feature type="transmembrane region" description="Helical" evidence="8">
    <location>
        <begin position="428"/>
        <end position="445"/>
    </location>
</feature>
<feature type="transmembrane region" description="Helical" evidence="8">
    <location>
        <begin position="71"/>
        <end position="88"/>
    </location>
</feature>